<protein>
    <submittedName>
        <fullName evidence="2">Uncharacterized protein</fullName>
    </submittedName>
</protein>
<dbReference type="InterPro" id="IPR046186">
    <property type="entry name" value="DUF6214"/>
</dbReference>
<dbReference type="AlphaFoldDB" id="A0A918U5P4"/>
<feature type="region of interest" description="Disordered" evidence="1">
    <location>
        <begin position="94"/>
        <end position="117"/>
    </location>
</feature>
<dbReference type="Proteomes" id="UP000645555">
    <property type="component" value="Unassembled WGS sequence"/>
</dbReference>
<keyword evidence="3" id="KW-1185">Reference proteome</keyword>
<feature type="compositionally biased region" description="Basic and acidic residues" evidence="1">
    <location>
        <begin position="105"/>
        <end position="117"/>
    </location>
</feature>
<dbReference type="Pfam" id="PF19720">
    <property type="entry name" value="DUF6214"/>
    <property type="match status" value="1"/>
</dbReference>
<proteinExistence type="predicted"/>
<dbReference type="RefSeq" id="WP_229916928.1">
    <property type="nucleotide sequence ID" value="NZ_BMWD01000044.1"/>
</dbReference>
<evidence type="ECO:0000313" key="3">
    <source>
        <dbReference type="Proteomes" id="UP000645555"/>
    </source>
</evidence>
<comment type="caution">
    <text evidence="2">The sequence shown here is derived from an EMBL/GenBank/DDBJ whole genome shotgun (WGS) entry which is preliminary data.</text>
</comment>
<organism evidence="2 3">
    <name type="scientific">Streptomyces fructofermentans</name>
    <dbReference type="NCBI Taxonomy" id="152141"/>
    <lineage>
        <taxon>Bacteria</taxon>
        <taxon>Bacillati</taxon>
        <taxon>Actinomycetota</taxon>
        <taxon>Actinomycetes</taxon>
        <taxon>Kitasatosporales</taxon>
        <taxon>Streptomycetaceae</taxon>
        <taxon>Streptomyces</taxon>
    </lineage>
</organism>
<reference evidence="2" key="2">
    <citation type="submission" date="2020-09" db="EMBL/GenBank/DDBJ databases">
        <authorList>
            <person name="Sun Q."/>
            <person name="Ohkuma M."/>
        </authorList>
    </citation>
    <scope>NUCLEOTIDE SEQUENCE</scope>
    <source>
        <strain evidence="2">JCM 4956</strain>
    </source>
</reference>
<sequence>MLETSFLNLSDRDGPDAAVAVWPAWEVRERDAVTTWCNVRLSFDDGARVDLLAVVCDGCVSVEDVRARPALSLDDVAVLPDWIEGPLLEACAGPAAPGADAGDGTSDKRHARPERPRGVEGLRFVAGEYLAAREAGRDAVLAVMAVTGHSRRRSLRLIAGARDAGFLTARHVRR</sequence>
<name>A0A918U5P4_9ACTN</name>
<reference evidence="2" key="1">
    <citation type="journal article" date="2014" name="Int. J. Syst. Evol. Microbiol.">
        <title>Complete genome sequence of Corynebacterium casei LMG S-19264T (=DSM 44701T), isolated from a smear-ripened cheese.</title>
        <authorList>
            <consortium name="US DOE Joint Genome Institute (JGI-PGF)"/>
            <person name="Walter F."/>
            <person name="Albersmeier A."/>
            <person name="Kalinowski J."/>
            <person name="Ruckert C."/>
        </authorList>
    </citation>
    <scope>NUCLEOTIDE SEQUENCE</scope>
    <source>
        <strain evidence="2">JCM 4956</strain>
    </source>
</reference>
<evidence type="ECO:0000256" key="1">
    <source>
        <dbReference type="SAM" id="MobiDB-lite"/>
    </source>
</evidence>
<dbReference type="EMBL" id="BMWD01000044">
    <property type="protein sequence ID" value="GGX95897.1"/>
    <property type="molecule type" value="Genomic_DNA"/>
</dbReference>
<accession>A0A918U5P4</accession>
<feature type="compositionally biased region" description="Low complexity" evidence="1">
    <location>
        <begin position="94"/>
        <end position="104"/>
    </location>
</feature>
<gene>
    <name evidence="2" type="ORF">GCM10010515_73120</name>
</gene>
<evidence type="ECO:0000313" key="2">
    <source>
        <dbReference type="EMBL" id="GGX95897.1"/>
    </source>
</evidence>